<evidence type="ECO:0000256" key="1">
    <source>
        <dbReference type="SAM" id="MobiDB-lite"/>
    </source>
</evidence>
<sequence length="323" mass="34255">MSPGSVAPNGPSKAPPKGQPKAPPMAPPKAPPMGQPKAPPKAPPMAQPKPQPKGSNPPRFLKLEGTGVSKAPVGVVAGFSGSEPDERLLGEFRRRYGYSDYVVLSSKDTDGSVSGRVYAWTDGAAGVNAALNAAPAGAKGTVTDANGKVMYSGDLFIGHDFVEAKPLKVVPSPDGKFTAKLCAAGFDGANVVFVRNEATGKETRWQAGSRNGDLYLDAHWVGNGLLTFEGKPDDQLIYQLYDAGHYIREVLGPDQLRADAVAIGLAVSDSSEPKLLSTERQGDALRYRAEFVLADGSKLERAFKGRFEADQKGDVRLVDRVHE</sequence>
<evidence type="ECO:0000313" key="2">
    <source>
        <dbReference type="EMBL" id="MBM3273773.1"/>
    </source>
</evidence>
<dbReference type="EMBL" id="VGJX01000045">
    <property type="protein sequence ID" value="MBM3273773.1"/>
    <property type="molecule type" value="Genomic_DNA"/>
</dbReference>
<reference evidence="2 3" key="1">
    <citation type="submission" date="2019-03" db="EMBL/GenBank/DDBJ databases">
        <title>Lake Tanganyika Metagenome-Assembled Genomes (MAGs).</title>
        <authorList>
            <person name="Tran P."/>
        </authorList>
    </citation>
    <scope>NUCLEOTIDE SEQUENCE [LARGE SCALE GENOMIC DNA]</scope>
    <source>
        <strain evidence="2">K_DeepCast_65m_m2_236</strain>
    </source>
</reference>
<proteinExistence type="predicted"/>
<protein>
    <submittedName>
        <fullName evidence="2">Uncharacterized protein</fullName>
    </submittedName>
</protein>
<evidence type="ECO:0000313" key="3">
    <source>
        <dbReference type="Proteomes" id="UP000703893"/>
    </source>
</evidence>
<comment type="caution">
    <text evidence="2">The sequence shown here is derived from an EMBL/GenBank/DDBJ whole genome shotgun (WGS) entry which is preliminary data.</text>
</comment>
<feature type="region of interest" description="Disordered" evidence="1">
    <location>
        <begin position="1"/>
        <end position="64"/>
    </location>
</feature>
<accession>A0A937X0N9</accession>
<feature type="compositionally biased region" description="Pro residues" evidence="1">
    <location>
        <begin position="13"/>
        <end position="51"/>
    </location>
</feature>
<name>A0A937X0N9_9BACT</name>
<dbReference type="AlphaFoldDB" id="A0A937X0N9"/>
<gene>
    <name evidence="2" type="ORF">FJZ00_01370</name>
</gene>
<dbReference type="Proteomes" id="UP000703893">
    <property type="component" value="Unassembled WGS sequence"/>
</dbReference>
<organism evidence="2 3">
    <name type="scientific">Candidatus Tanganyikabacteria bacterium</name>
    <dbReference type="NCBI Taxonomy" id="2961651"/>
    <lineage>
        <taxon>Bacteria</taxon>
        <taxon>Bacillati</taxon>
        <taxon>Candidatus Sericytochromatia</taxon>
        <taxon>Candidatus Tanganyikabacteria</taxon>
    </lineage>
</organism>